<organism evidence="1 2">
    <name type="scientific">Paracoccus laeviglucosivorans</name>
    <dbReference type="NCBI Taxonomy" id="1197861"/>
    <lineage>
        <taxon>Bacteria</taxon>
        <taxon>Pseudomonadati</taxon>
        <taxon>Pseudomonadota</taxon>
        <taxon>Alphaproteobacteria</taxon>
        <taxon>Rhodobacterales</taxon>
        <taxon>Paracoccaceae</taxon>
        <taxon>Paracoccus</taxon>
    </lineage>
</organism>
<evidence type="ECO:0000313" key="1">
    <source>
        <dbReference type="EMBL" id="SMO51186.1"/>
    </source>
</evidence>
<accession>A0A521BVK0</accession>
<dbReference type="Proteomes" id="UP000319014">
    <property type="component" value="Unassembled WGS sequence"/>
</dbReference>
<dbReference type="EMBL" id="FXTK01000003">
    <property type="protein sequence ID" value="SMO51186.1"/>
    <property type="molecule type" value="Genomic_DNA"/>
</dbReference>
<proteinExistence type="predicted"/>
<keyword evidence="2" id="KW-1185">Reference proteome</keyword>
<protein>
    <submittedName>
        <fullName evidence="1">Uncharacterized protein</fullName>
    </submittedName>
</protein>
<name>A0A521BVK0_9RHOB</name>
<reference evidence="1 2" key="1">
    <citation type="submission" date="2017-05" db="EMBL/GenBank/DDBJ databases">
        <authorList>
            <person name="Varghese N."/>
            <person name="Submissions S."/>
        </authorList>
    </citation>
    <scope>NUCLEOTIDE SEQUENCE [LARGE SCALE GENOMIC DNA]</scope>
    <source>
        <strain evidence="1 2">DSM 100094</strain>
    </source>
</reference>
<gene>
    <name evidence="1" type="ORF">SAMN06265221_103165</name>
</gene>
<evidence type="ECO:0000313" key="2">
    <source>
        <dbReference type="Proteomes" id="UP000319014"/>
    </source>
</evidence>
<dbReference type="AlphaFoldDB" id="A0A521BVK0"/>
<sequence>MPPLGAITNFQLYLGARQAVFLDLPVWEARAEAGAIEREEMSQWDHLVERSGDESTIRPYQTRHLVAIEHDRAGEDVMGEPAAALKGCDELALENRAWLLYSCLRFRRC</sequence>